<evidence type="ECO:0000313" key="4">
    <source>
        <dbReference type="Proteomes" id="UP000253769"/>
    </source>
</evidence>
<feature type="coiled-coil region" evidence="1">
    <location>
        <begin position="44"/>
        <end position="117"/>
    </location>
</feature>
<protein>
    <submittedName>
        <fullName evidence="3">DUF2959 domain-containing protein</fullName>
    </submittedName>
</protein>
<dbReference type="EMBL" id="QQOH01000002">
    <property type="protein sequence ID" value="RDE22776.1"/>
    <property type="molecule type" value="Genomic_DNA"/>
</dbReference>
<dbReference type="Proteomes" id="UP000253769">
    <property type="component" value="Unassembled WGS sequence"/>
</dbReference>
<keyword evidence="2" id="KW-0732">Signal</keyword>
<evidence type="ECO:0000256" key="1">
    <source>
        <dbReference type="SAM" id="Coils"/>
    </source>
</evidence>
<name>A0A369WQD6_9GAMM</name>
<dbReference type="AlphaFoldDB" id="A0A369WQD6"/>
<accession>A0A369WQD6</accession>
<feature type="chain" id="PRO_5016752898" evidence="2">
    <location>
        <begin position="24"/>
        <end position="218"/>
    </location>
</feature>
<dbReference type="OrthoDB" id="9780401at2"/>
<dbReference type="PROSITE" id="PS51257">
    <property type="entry name" value="PROKAR_LIPOPROTEIN"/>
    <property type="match status" value="1"/>
</dbReference>
<dbReference type="InterPro" id="IPR021342">
    <property type="entry name" value="DUF2959"/>
</dbReference>
<dbReference type="RefSeq" id="WP_114695408.1">
    <property type="nucleotide sequence ID" value="NZ_QQOH01000002.1"/>
</dbReference>
<sequence>MRFSPNYYFRLLLILLAAGGLSACQSAYYGAMEKVGYAKRDILVDRVEAAAETQEEVKEEFQSAYQAFNALLQLQSTELEERYETLNDAYEDSAAKAEELSDRVDAIESVADALFDEWQQELGQYSSKTLRDSSARKLRTTKSRYQQYLKSLKRSEAKVKPVLAVFKDQVLFLKHNLNAEKISALKGEVGRFDSDVKGLVREMDRSIAQAKDFIQGLE</sequence>
<organism evidence="3 4">
    <name type="scientific">Motiliproteus coralliicola</name>
    <dbReference type="NCBI Taxonomy" id="2283196"/>
    <lineage>
        <taxon>Bacteria</taxon>
        <taxon>Pseudomonadati</taxon>
        <taxon>Pseudomonadota</taxon>
        <taxon>Gammaproteobacteria</taxon>
        <taxon>Oceanospirillales</taxon>
        <taxon>Oceanospirillaceae</taxon>
        <taxon>Motiliproteus</taxon>
    </lineage>
</organism>
<feature type="signal peptide" evidence="2">
    <location>
        <begin position="1"/>
        <end position="23"/>
    </location>
</feature>
<evidence type="ECO:0000256" key="2">
    <source>
        <dbReference type="SAM" id="SignalP"/>
    </source>
</evidence>
<proteinExistence type="predicted"/>
<comment type="caution">
    <text evidence="3">The sequence shown here is derived from an EMBL/GenBank/DDBJ whole genome shotgun (WGS) entry which is preliminary data.</text>
</comment>
<gene>
    <name evidence="3" type="ORF">DV711_09380</name>
</gene>
<keyword evidence="4" id="KW-1185">Reference proteome</keyword>
<reference evidence="3 4" key="1">
    <citation type="submission" date="2018-07" db="EMBL/GenBank/DDBJ databases">
        <title>Motiliproteus coralliicola sp. nov., a bacterium isolated from Coral.</title>
        <authorList>
            <person name="Wang G."/>
        </authorList>
    </citation>
    <scope>NUCLEOTIDE SEQUENCE [LARGE SCALE GENOMIC DNA]</scope>
    <source>
        <strain evidence="3 4">C34</strain>
    </source>
</reference>
<dbReference type="Pfam" id="PF11172">
    <property type="entry name" value="DUF2959"/>
    <property type="match status" value="1"/>
</dbReference>
<keyword evidence="1" id="KW-0175">Coiled coil</keyword>
<evidence type="ECO:0000313" key="3">
    <source>
        <dbReference type="EMBL" id="RDE22776.1"/>
    </source>
</evidence>